<evidence type="ECO:0000313" key="2">
    <source>
        <dbReference type="Proteomes" id="UP000576645"/>
    </source>
</evidence>
<accession>A0AAP6ZW01</accession>
<dbReference type="AlphaFoldDB" id="A0AAP6ZW01"/>
<evidence type="ECO:0000313" key="1">
    <source>
        <dbReference type="EMBL" id="NOJ25713.1"/>
    </source>
</evidence>
<dbReference type="EMBL" id="VTXP01000020">
    <property type="protein sequence ID" value="NOJ25713.1"/>
    <property type="molecule type" value="Genomic_DNA"/>
</dbReference>
<name>A0AAP6ZW01_9VIBR</name>
<dbReference type="Proteomes" id="UP000576645">
    <property type="component" value="Unassembled WGS sequence"/>
</dbReference>
<sequence>MSSFMPRRARAFDPLTEHLMNLQPEQVDALEMMRGVYSNQIALSAAILGLQRHSIINHHDVYGLGESVAANTLPRFQAVKQELETQPL</sequence>
<gene>
    <name evidence="1" type="ORF">F0238_23615</name>
</gene>
<organism evidence="1 2">
    <name type="scientific">Vibrio coralliilyticus</name>
    <dbReference type="NCBI Taxonomy" id="190893"/>
    <lineage>
        <taxon>Bacteria</taxon>
        <taxon>Pseudomonadati</taxon>
        <taxon>Pseudomonadota</taxon>
        <taxon>Gammaproteobacteria</taxon>
        <taxon>Vibrionales</taxon>
        <taxon>Vibrionaceae</taxon>
        <taxon>Vibrio</taxon>
    </lineage>
</organism>
<protein>
    <submittedName>
        <fullName evidence="1">Uncharacterized protein</fullName>
    </submittedName>
</protein>
<reference evidence="1 2" key="1">
    <citation type="submission" date="2019-09" db="EMBL/GenBank/DDBJ databases">
        <title>Draft genome sequencing and comparative genomics of hatchery-associated Vibrios.</title>
        <authorList>
            <person name="Kehlet-Delgado H."/>
            <person name="Mueller R.S."/>
        </authorList>
    </citation>
    <scope>NUCLEOTIDE SEQUENCE [LARGE SCALE GENOMIC DNA]</scope>
    <source>
        <strain evidence="1 2">09-121-3</strain>
    </source>
</reference>
<comment type="caution">
    <text evidence="1">The sequence shown here is derived from an EMBL/GenBank/DDBJ whole genome shotgun (WGS) entry which is preliminary data.</text>
</comment>
<proteinExistence type="predicted"/>